<dbReference type="RefSeq" id="WP_164043574.1">
    <property type="nucleotide sequence ID" value="NZ_JAAGNZ010000003.1"/>
</dbReference>
<proteinExistence type="predicted"/>
<feature type="coiled-coil region" evidence="1">
    <location>
        <begin position="136"/>
        <end position="163"/>
    </location>
</feature>
<feature type="transmembrane region" description="Helical" evidence="3">
    <location>
        <begin position="12"/>
        <end position="30"/>
    </location>
</feature>
<evidence type="ECO:0000256" key="1">
    <source>
        <dbReference type="SAM" id="Coils"/>
    </source>
</evidence>
<name>A0A6M0IPR6_9BACT</name>
<dbReference type="Proteomes" id="UP000477386">
    <property type="component" value="Unassembled WGS sequence"/>
</dbReference>
<keyword evidence="3" id="KW-0812">Transmembrane</keyword>
<dbReference type="AlphaFoldDB" id="A0A6M0IPR6"/>
<evidence type="ECO:0000256" key="3">
    <source>
        <dbReference type="SAM" id="Phobius"/>
    </source>
</evidence>
<protein>
    <submittedName>
        <fullName evidence="4">Uncharacterized protein</fullName>
    </submittedName>
</protein>
<comment type="caution">
    <text evidence="4">The sequence shown here is derived from an EMBL/GenBank/DDBJ whole genome shotgun (WGS) entry which is preliminary data.</text>
</comment>
<keyword evidence="5" id="KW-1185">Reference proteome</keyword>
<keyword evidence="3" id="KW-0472">Membrane</keyword>
<evidence type="ECO:0000256" key="2">
    <source>
        <dbReference type="SAM" id="MobiDB-lite"/>
    </source>
</evidence>
<gene>
    <name evidence="4" type="ORF">GK091_25590</name>
</gene>
<organism evidence="4 5">
    <name type="scientific">Spirosoma agri</name>
    <dbReference type="NCBI Taxonomy" id="1987381"/>
    <lineage>
        <taxon>Bacteria</taxon>
        <taxon>Pseudomonadati</taxon>
        <taxon>Bacteroidota</taxon>
        <taxon>Cytophagia</taxon>
        <taxon>Cytophagales</taxon>
        <taxon>Cytophagaceae</taxon>
        <taxon>Spirosoma</taxon>
    </lineage>
</organism>
<keyword evidence="3" id="KW-1133">Transmembrane helix</keyword>
<sequence>METEAHSSKTNKALLLLGLLLLAVGGVYYWSQSRQPEGTGDHTKRLADSSQTDKTQGNDQLDELRSQLEIAKQENASLNDQLNGLNELLARTYDRLGTLEGTRIDRMFPAIPKNIEVDPGQLRDSLSNQLALMRGKADQLSTVDQQNRELQQALNQRDAKLKTMVSTSAVTGDAFQVSLLKSNQKVTAKAKKVDALNLSFTVPAERRLEGTKDVYLSLVHESGRSPARPLPSVTITLPSGNIMIPVDARQTVTFNGTKQQINFRFHPAVKLEPGTYRASVYINDAYLGSVTVQLRDSFWFF</sequence>
<evidence type="ECO:0000313" key="5">
    <source>
        <dbReference type="Proteomes" id="UP000477386"/>
    </source>
</evidence>
<reference evidence="4 5" key="1">
    <citation type="submission" date="2020-02" db="EMBL/GenBank/DDBJ databases">
        <title>Draft genome sequence of two Spirosoma agri KCTC 52727 and Spirosoma terrae KCTC 52035.</title>
        <authorList>
            <person name="Rojas J."/>
            <person name="Ambika Manirajan B."/>
            <person name="Ratering S."/>
            <person name="Suarez C."/>
            <person name="Schnell S."/>
        </authorList>
    </citation>
    <scope>NUCLEOTIDE SEQUENCE [LARGE SCALE GENOMIC DNA]</scope>
    <source>
        <strain evidence="4 5">KCTC 52727</strain>
    </source>
</reference>
<feature type="region of interest" description="Disordered" evidence="2">
    <location>
        <begin position="34"/>
        <end position="58"/>
    </location>
</feature>
<accession>A0A6M0IPR6</accession>
<dbReference type="EMBL" id="JAAGNZ010000003">
    <property type="protein sequence ID" value="NEU70276.1"/>
    <property type="molecule type" value="Genomic_DNA"/>
</dbReference>
<evidence type="ECO:0000313" key="4">
    <source>
        <dbReference type="EMBL" id="NEU70276.1"/>
    </source>
</evidence>
<keyword evidence="1" id="KW-0175">Coiled coil</keyword>
<feature type="compositionally biased region" description="Polar residues" evidence="2">
    <location>
        <begin position="48"/>
        <end position="58"/>
    </location>
</feature>